<keyword evidence="5" id="KW-1185">Reference proteome</keyword>
<gene>
    <name evidence="6 7" type="primary">cd27</name>
</gene>
<dbReference type="Pfam" id="PF00020">
    <property type="entry name" value="TNFR_c6"/>
    <property type="match status" value="1"/>
</dbReference>
<keyword evidence="2" id="KW-0812">Transmembrane</keyword>
<evidence type="ECO:0000313" key="5">
    <source>
        <dbReference type="Proteomes" id="UP000695023"/>
    </source>
</evidence>
<feature type="repeat" description="TNFR-Cys" evidence="1">
    <location>
        <begin position="65"/>
        <end position="106"/>
    </location>
</feature>
<feature type="signal peptide" evidence="3">
    <location>
        <begin position="1"/>
        <end position="19"/>
    </location>
</feature>
<evidence type="ECO:0000259" key="4">
    <source>
        <dbReference type="PROSITE" id="PS50050"/>
    </source>
</evidence>
<dbReference type="PROSITE" id="PS50050">
    <property type="entry name" value="TNFR_NGFR_2"/>
    <property type="match status" value="1"/>
</dbReference>
<feature type="chain" id="PRO_5044704230" evidence="3">
    <location>
        <begin position="20"/>
        <end position="221"/>
    </location>
</feature>
<feature type="disulfide bond" evidence="1">
    <location>
        <begin position="66"/>
        <end position="81"/>
    </location>
</feature>
<keyword evidence="1" id="KW-1015">Disulfide bond</keyword>
<sequence length="221" mass="24339">MRPLCFILPLLCFLPLLSSNPVKPTCSPTQYSWPYISPTFCCEKCPAGEFMARRSQTNCDHKCEPCEAGKYTAGYNTAMNCEFCNSCSKPNMEVKTECSATHNTVCTCKAGYKCKDQDCNECVSTVKPTVPPSTTVATPDVTTTRLATKPIADTVWFLVIIALLCTGIALVVVTKIKPFLVWIRFTHGYFLAEKPATQPACDEEVSKPVQEVCGKCDQPMC</sequence>
<evidence type="ECO:0000313" key="7">
    <source>
        <dbReference type="RefSeq" id="XP_013766023.1"/>
    </source>
</evidence>
<dbReference type="GeneID" id="102199736"/>
<evidence type="ECO:0000256" key="3">
    <source>
        <dbReference type="SAM" id="SignalP"/>
    </source>
</evidence>
<accession>A0A9Y3RCU4</accession>
<dbReference type="CDD" id="cd00185">
    <property type="entry name" value="TNFRSF"/>
    <property type="match status" value="1"/>
</dbReference>
<dbReference type="Proteomes" id="UP000695023">
    <property type="component" value="Unplaced"/>
</dbReference>
<keyword evidence="2" id="KW-0472">Membrane</keyword>
<keyword evidence="2" id="KW-1133">Transmembrane helix</keyword>
<reference evidence="6 7" key="1">
    <citation type="submission" date="2025-04" db="UniProtKB">
        <authorList>
            <consortium name="RefSeq"/>
        </authorList>
    </citation>
    <scope>IDENTIFICATION</scope>
</reference>
<name>A0A9Y3RCU4_9CICH</name>
<proteinExistence type="predicted"/>
<dbReference type="SUPFAM" id="SSF57586">
    <property type="entry name" value="TNF receptor-like"/>
    <property type="match status" value="2"/>
</dbReference>
<dbReference type="PROSITE" id="PS00652">
    <property type="entry name" value="TNFR_NGFR_1"/>
    <property type="match status" value="1"/>
</dbReference>
<dbReference type="GO" id="GO:0035631">
    <property type="term" value="C:CD40 receptor complex"/>
    <property type="evidence" value="ECO:0007669"/>
    <property type="project" value="TreeGrafter"/>
</dbReference>
<dbReference type="InterPro" id="IPR001368">
    <property type="entry name" value="TNFR/NGFR_Cys_rich_reg"/>
</dbReference>
<dbReference type="Gene3D" id="2.10.50.10">
    <property type="entry name" value="Tumor Necrosis Factor Receptor, subunit A, domain 2"/>
    <property type="match status" value="2"/>
</dbReference>
<protein>
    <submittedName>
        <fullName evidence="6 7">CD27 antigen</fullName>
    </submittedName>
</protein>
<feature type="transmembrane region" description="Helical" evidence="2">
    <location>
        <begin position="155"/>
        <end position="174"/>
    </location>
</feature>
<keyword evidence="3" id="KW-0732">Signal</keyword>
<dbReference type="AlphaFoldDB" id="A0A9Y3RCU4"/>
<evidence type="ECO:0000313" key="6">
    <source>
        <dbReference type="RefSeq" id="XP_005731970.1"/>
    </source>
</evidence>
<dbReference type="RefSeq" id="XP_013766023.1">
    <property type="nucleotide sequence ID" value="XM_013910569.1"/>
</dbReference>
<dbReference type="PANTHER" id="PTHR46875">
    <property type="entry name" value="TUMOR NECROSIS FACTOR RECEPTOR SUPERFAMILY MEMBER 5"/>
    <property type="match status" value="1"/>
</dbReference>
<dbReference type="InterPro" id="IPR052135">
    <property type="entry name" value="TNFRSF5"/>
</dbReference>
<dbReference type="GO" id="GO:0002768">
    <property type="term" value="P:immune response-regulating cell surface receptor signaling pathway"/>
    <property type="evidence" value="ECO:0007669"/>
    <property type="project" value="TreeGrafter"/>
</dbReference>
<dbReference type="GO" id="GO:0009897">
    <property type="term" value="C:external side of plasma membrane"/>
    <property type="evidence" value="ECO:0007669"/>
    <property type="project" value="TreeGrafter"/>
</dbReference>
<organism evidence="5 6">
    <name type="scientific">Pundamilia nyererei</name>
    <dbReference type="NCBI Taxonomy" id="303518"/>
    <lineage>
        <taxon>Eukaryota</taxon>
        <taxon>Metazoa</taxon>
        <taxon>Chordata</taxon>
        <taxon>Craniata</taxon>
        <taxon>Vertebrata</taxon>
        <taxon>Euteleostomi</taxon>
        <taxon>Actinopterygii</taxon>
        <taxon>Neopterygii</taxon>
        <taxon>Teleostei</taxon>
        <taxon>Neoteleostei</taxon>
        <taxon>Acanthomorphata</taxon>
        <taxon>Ovalentaria</taxon>
        <taxon>Cichlomorphae</taxon>
        <taxon>Cichliformes</taxon>
        <taxon>Cichlidae</taxon>
        <taxon>African cichlids</taxon>
        <taxon>Pseudocrenilabrinae</taxon>
        <taxon>Haplochromini</taxon>
        <taxon>Pundamilia</taxon>
    </lineage>
</organism>
<dbReference type="PANTHER" id="PTHR46875:SF1">
    <property type="entry name" value="TUMOR NECROSIS FACTOR RECEPTOR SUPERFAMILY MEMBER 5"/>
    <property type="match status" value="1"/>
</dbReference>
<evidence type="ECO:0000256" key="2">
    <source>
        <dbReference type="SAM" id="Phobius"/>
    </source>
</evidence>
<dbReference type="RefSeq" id="XP_005731970.1">
    <property type="nucleotide sequence ID" value="XM_005731913.2"/>
</dbReference>
<comment type="caution">
    <text evidence="1">Lacks conserved residue(s) required for the propagation of feature annotation.</text>
</comment>
<feature type="domain" description="TNFR-Cys" evidence="4">
    <location>
        <begin position="65"/>
        <end position="106"/>
    </location>
</feature>
<evidence type="ECO:0000256" key="1">
    <source>
        <dbReference type="PROSITE-ProRule" id="PRU00206"/>
    </source>
</evidence>